<dbReference type="AlphaFoldDB" id="A0A168QB92"/>
<dbReference type="Proteomes" id="UP000078561">
    <property type="component" value="Unassembled WGS sequence"/>
</dbReference>
<dbReference type="InParanoid" id="A0A168QB92"/>
<proteinExistence type="predicted"/>
<name>A0A168QB92_ABSGL</name>
<dbReference type="STRING" id="4829.A0A168QB92"/>
<reference evidence="1" key="1">
    <citation type="submission" date="2016-04" db="EMBL/GenBank/DDBJ databases">
        <authorList>
            <person name="Evans L.H."/>
            <person name="Alamgir A."/>
            <person name="Owens N."/>
            <person name="Weber N.D."/>
            <person name="Virtaneva K."/>
            <person name="Barbian K."/>
            <person name="Babar A."/>
            <person name="Rosenke K."/>
        </authorList>
    </citation>
    <scope>NUCLEOTIDE SEQUENCE [LARGE SCALE GENOMIC DNA]</scope>
    <source>
        <strain evidence="1">CBS 101.48</strain>
    </source>
</reference>
<accession>A0A168QB92</accession>
<evidence type="ECO:0000313" key="1">
    <source>
        <dbReference type="EMBL" id="SAM04160.1"/>
    </source>
</evidence>
<protein>
    <submittedName>
        <fullName evidence="1">Uncharacterized protein</fullName>
    </submittedName>
</protein>
<organism evidence="1">
    <name type="scientific">Absidia glauca</name>
    <name type="common">Pin mould</name>
    <dbReference type="NCBI Taxonomy" id="4829"/>
    <lineage>
        <taxon>Eukaryota</taxon>
        <taxon>Fungi</taxon>
        <taxon>Fungi incertae sedis</taxon>
        <taxon>Mucoromycota</taxon>
        <taxon>Mucoromycotina</taxon>
        <taxon>Mucoromycetes</taxon>
        <taxon>Mucorales</taxon>
        <taxon>Cunninghamellaceae</taxon>
        <taxon>Absidia</taxon>
    </lineage>
</organism>
<dbReference type="EMBL" id="LT554349">
    <property type="protein sequence ID" value="SAM04160.1"/>
    <property type="molecule type" value="Genomic_DNA"/>
</dbReference>
<evidence type="ECO:0000313" key="2">
    <source>
        <dbReference type="Proteomes" id="UP000078561"/>
    </source>
</evidence>
<keyword evidence="2" id="KW-1185">Reference proteome</keyword>
<dbReference type="OrthoDB" id="2286671at2759"/>
<gene>
    <name evidence="1" type="primary">ABSGL_10020.1 scaffold 11783</name>
</gene>
<sequence length="410" mass="46395">MEQMNALRNGLRLALDTNRTLILPYLRLGAALKDWVPFEDMARQYEAQDKARHTSLCNTLDPPLGCQHRLSSWTEIPWSTLFDLSFLQQHSVDVVERKNLDWRHGGGWLSGDDVVVMDPLTYWENGTHFDTHEQQISTQRTFWQWLYPTQRATATINAPLEHRHISSQYLQDHLYEPRLIQLGSLVLGSSISTQKSAAEARLLEDLARRLVPDQLASVNHAADTIIKALGGPQGYTSFHLHLSTLVQREISLLGQQQDLVAHELDPAAFLAMMEAIVFELLGEIPISQAFSAALPIQPSRLLDHLHNNASLIKNDGSLLDVCIDYRNNVDPRYPIIYLVTDTTETLLSGMAPLLDLFPCLFTRHDLQIWNPLPFGWSSVIPGYGMDDTLVNYDVLLGPFLDILVADECKR</sequence>